<dbReference type="GO" id="GO:0015267">
    <property type="term" value="F:channel activity"/>
    <property type="evidence" value="ECO:0007669"/>
    <property type="project" value="InterPro"/>
</dbReference>
<dbReference type="InterPro" id="IPR000425">
    <property type="entry name" value="MIP"/>
</dbReference>
<dbReference type="PANTHER" id="PTHR45724">
    <property type="entry name" value="AQUAPORIN NIP2-1"/>
    <property type="match status" value="1"/>
</dbReference>
<gene>
    <name evidence="6" type="ORF">MKW94_008069</name>
</gene>
<dbReference type="PANTHER" id="PTHR45724:SF16">
    <property type="entry name" value="AQUAPORIN NIP2-1"/>
    <property type="match status" value="1"/>
</dbReference>
<dbReference type="GO" id="GO:0016020">
    <property type="term" value="C:membrane"/>
    <property type="evidence" value="ECO:0007669"/>
    <property type="project" value="UniProtKB-SubCell"/>
</dbReference>
<evidence type="ECO:0000313" key="7">
    <source>
        <dbReference type="Proteomes" id="UP001177140"/>
    </source>
</evidence>
<evidence type="ECO:0000256" key="1">
    <source>
        <dbReference type="ARBA" id="ARBA00004141"/>
    </source>
</evidence>
<dbReference type="Pfam" id="PF00230">
    <property type="entry name" value="MIP"/>
    <property type="match status" value="1"/>
</dbReference>
<keyword evidence="3 5" id="KW-1133">Transmembrane helix</keyword>
<accession>A0AA41VKI9</accession>
<reference evidence="6" key="1">
    <citation type="submission" date="2022-03" db="EMBL/GenBank/DDBJ databases">
        <title>A functionally conserved STORR gene fusion in Papaver species that diverged 16.8 million years ago.</title>
        <authorList>
            <person name="Catania T."/>
        </authorList>
    </citation>
    <scope>NUCLEOTIDE SEQUENCE</scope>
    <source>
        <strain evidence="6">S-191538</strain>
    </source>
</reference>
<evidence type="ECO:0000256" key="5">
    <source>
        <dbReference type="SAM" id="Phobius"/>
    </source>
</evidence>
<evidence type="ECO:0000256" key="3">
    <source>
        <dbReference type="ARBA" id="ARBA00022989"/>
    </source>
</evidence>
<keyword evidence="2 5" id="KW-0812">Transmembrane</keyword>
<evidence type="ECO:0000256" key="4">
    <source>
        <dbReference type="ARBA" id="ARBA00023136"/>
    </source>
</evidence>
<protein>
    <submittedName>
        <fullName evidence="6">Uncharacterized protein</fullName>
    </submittedName>
</protein>
<dbReference type="Proteomes" id="UP001177140">
    <property type="component" value="Unassembled WGS sequence"/>
</dbReference>
<name>A0AA41VKI9_PAPNU</name>
<proteinExistence type="predicted"/>
<comment type="subcellular location">
    <subcellularLocation>
        <location evidence="1">Membrane</location>
        <topology evidence="1">Multi-pass membrane protein</topology>
    </subcellularLocation>
</comment>
<keyword evidence="7" id="KW-1185">Reference proteome</keyword>
<dbReference type="InterPro" id="IPR034294">
    <property type="entry name" value="Aquaporin_transptr"/>
</dbReference>
<dbReference type="EMBL" id="JAJJMA010241812">
    <property type="protein sequence ID" value="MCL7042995.1"/>
    <property type="molecule type" value="Genomic_DNA"/>
</dbReference>
<dbReference type="Gene3D" id="1.20.1080.10">
    <property type="entry name" value="Glycerol uptake facilitator protein"/>
    <property type="match status" value="1"/>
</dbReference>
<sequence>MNPVRTLGPAIASEHYKGLWVYMVGPFVGTLLGASFYNMIRVSNKPVHAISAASSFKIRRMSSAGEKHEIANEDPLQTF</sequence>
<dbReference type="SUPFAM" id="SSF81338">
    <property type="entry name" value="Aquaporin-like"/>
    <property type="match status" value="1"/>
</dbReference>
<evidence type="ECO:0000313" key="6">
    <source>
        <dbReference type="EMBL" id="MCL7042995.1"/>
    </source>
</evidence>
<keyword evidence="4 5" id="KW-0472">Membrane</keyword>
<organism evidence="6 7">
    <name type="scientific">Papaver nudicaule</name>
    <name type="common">Iceland poppy</name>
    <dbReference type="NCBI Taxonomy" id="74823"/>
    <lineage>
        <taxon>Eukaryota</taxon>
        <taxon>Viridiplantae</taxon>
        <taxon>Streptophyta</taxon>
        <taxon>Embryophyta</taxon>
        <taxon>Tracheophyta</taxon>
        <taxon>Spermatophyta</taxon>
        <taxon>Magnoliopsida</taxon>
        <taxon>Ranunculales</taxon>
        <taxon>Papaveraceae</taxon>
        <taxon>Papaveroideae</taxon>
        <taxon>Papaver</taxon>
    </lineage>
</organism>
<feature type="transmembrane region" description="Helical" evidence="5">
    <location>
        <begin position="20"/>
        <end position="40"/>
    </location>
</feature>
<comment type="caution">
    <text evidence="6">The sequence shown here is derived from an EMBL/GenBank/DDBJ whole genome shotgun (WGS) entry which is preliminary data.</text>
</comment>
<evidence type="ECO:0000256" key="2">
    <source>
        <dbReference type="ARBA" id="ARBA00022692"/>
    </source>
</evidence>
<dbReference type="InterPro" id="IPR023271">
    <property type="entry name" value="Aquaporin-like"/>
</dbReference>
<dbReference type="AlphaFoldDB" id="A0AA41VKI9"/>